<evidence type="ECO:0000256" key="5">
    <source>
        <dbReference type="PROSITE-ProRule" id="PRU00125"/>
    </source>
</evidence>
<feature type="domain" description="LIM zinc-binding" evidence="7">
    <location>
        <begin position="47"/>
        <end position="109"/>
    </location>
</feature>
<evidence type="ECO:0000256" key="2">
    <source>
        <dbReference type="ARBA" id="ARBA00022737"/>
    </source>
</evidence>
<dbReference type="SMART" id="SM00132">
    <property type="entry name" value="LIM"/>
    <property type="match status" value="2"/>
</dbReference>
<feature type="region of interest" description="Disordered" evidence="6">
    <location>
        <begin position="177"/>
        <end position="204"/>
    </location>
</feature>
<keyword evidence="2" id="KW-0677">Repeat</keyword>
<dbReference type="RefSeq" id="XP_022659951.1">
    <property type="nucleotide sequence ID" value="XM_022804216.1"/>
</dbReference>
<evidence type="ECO:0000313" key="8">
    <source>
        <dbReference type="EnsemblMetazoa" id="XP_022660192"/>
    </source>
</evidence>
<dbReference type="EnsemblMetazoa" id="XM_022804380">
    <property type="protein sequence ID" value="XP_022660115"/>
    <property type="gene ID" value="LOC111249814"/>
</dbReference>
<dbReference type="InterPro" id="IPR050945">
    <property type="entry name" value="LMO_RBTN_TF"/>
</dbReference>
<protein>
    <recommendedName>
        <fullName evidence="7">LIM zinc-binding domain-containing protein</fullName>
    </recommendedName>
</protein>
<keyword evidence="3 5" id="KW-0862">Zinc</keyword>
<evidence type="ECO:0000256" key="3">
    <source>
        <dbReference type="ARBA" id="ARBA00022833"/>
    </source>
</evidence>
<dbReference type="OMA" id="CTCCGAM"/>
<reference evidence="8" key="1">
    <citation type="submission" date="2021-01" db="UniProtKB">
        <authorList>
            <consortium name="EnsemblMetazoa"/>
        </authorList>
    </citation>
    <scope>IDENTIFICATION</scope>
</reference>
<dbReference type="PANTHER" id="PTHR45787">
    <property type="entry name" value="LD11652P"/>
    <property type="match status" value="1"/>
</dbReference>
<dbReference type="Gene3D" id="2.10.110.10">
    <property type="entry name" value="Cysteine Rich Protein"/>
    <property type="match status" value="2"/>
</dbReference>
<organism evidence="8 9">
    <name type="scientific">Varroa destructor</name>
    <name type="common">Honeybee mite</name>
    <dbReference type="NCBI Taxonomy" id="109461"/>
    <lineage>
        <taxon>Eukaryota</taxon>
        <taxon>Metazoa</taxon>
        <taxon>Ecdysozoa</taxon>
        <taxon>Arthropoda</taxon>
        <taxon>Chelicerata</taxon>
        <taxon>Arachnida</taxon>
        <taxon>Acari</taxon>
        <taxon>Parasitiformes</taxon>
        <taxon>Mesostigmata</taxon>
        <taxon>Gamasina</taxon>
        <taxon>Dermanyssoidea</taxon>
        <taxon>Varroidae</taxon>
        <taxon>Varroa</taxon>
    </lineage>
</organism>
<dbReference type="EnsemblMetazoa" id="XM_022804300">
    <property type="protein sequence ID" value="XP_022660035"/>
    <property type="gene ID" value="LOC111249814"/>
</dbReference>
<proteinExistence type="predicted"/>
<dbReference type="EnsemblMetazoa" id="XM_022804457">
    <property type="protein sequence ID" value="XP_022660192"/>
    <property type="gene ID" value="LOC111249814"/>
</dbReference>
<dbReference type="GO" id="GO:0046872">
    <property type="term" value="F:metal ion binding"/>
    <property type="evidence" value="ECO:0007669"/>
    <property type="project" value="UniProtKB-KW"/>
</dbReference>
<dbReference type="FunCoup" id="A0A7M7K1Z4">
    <property type="interactions" value="682"/>
</dbReference>
<dbReference type="Proteomes" id="UP000594260">
    <property type="component" value="Unplaced"/>
</dbReference>
<evidence type="ECO:0000256" key="1">
    <source>
        <dbReference type="ARBA" id="ARBA00022723"/>
    </source>
</evidence>
<evidence type="ECO:0000313" key="9">
    <source>
        <dbReference type="Proteomes" id="UP000594260"/>
    </source>
</evidence>
<dbReference type="AlphaFoldDB" id="A0A7M7K1Z4"/>
<dbReference type="RefSeq" id="XP_022660115.1">
    <property type="nucleotide sequence ID" value="XM_022804380.1"/>
</dbReference>
<sequence>MILPPHASSHPGGHPGGHGSPPGGHPAGSLTPGHTTQGVVQSPPAKCPCAACGGAIQDRYFLHAMDRYWHHSCLKCSLCGTPLADIGSSCFLKNEMILCRDDYIRHFGSSGVCSACGQGIPANDYVMRAPSIRGGQVYHPKCFSCAKCHSQLKPGDRYNLVNGSLLCEQDSLKMLKTSTGSGRGRGRKANNNQNSVTGGQAIKV</sequence>
<keyword evidence="4 5" id="KW-0440">LIM domain</keyword>
<keyword evidence="1 5" id="KW-0479">Metal-binding</keyword>
<evidence type="ECO:0000256" key="4">
    <source>
        <dbReference type="ARBA" id="ARBA00023038"/>
    </source>
</evidence>
<feature type="compositionally biased region" description="Low complexity" evidence="6">
    <location>
        <begin position="1"/>
        <end position="12"/>
    </location>
</feature>
<dbReference type="RefSeq" id="XP_022660035.1">
    <property type="nucleotide sequence ID" value="XM_022804300.1"/>
</dbReference>
<dbReference type="EnsemblMetazoa" id="XM_022804216">
    <property type="protein sequence ID" value="XP_022659951"/>
    <property type="gene ID" value="LOC111249814"/>
</dbReference>
<dbReference type="PANTHER" id="PTHR45787:SF13">
    <property type="entry name" value="LD11652P"/>
    <property type="match status" value="1"/>
</dbReference>
<dbReference type="Pfam" id="PF00412">
    <property type="entry name" value="LIM"/>
    <property type="match status" value="2"/>
</dbReference>
<feature type="region of interest" description="Disordered" evidence="6">
    <location>
        <begin position="1"/>
        <end position="39"/>
    </location>
</feature>
<dbReference type="GeneID" id="111249814"/>
<name>A0A7M7K1Z4_VARDE</name>
<dbReference type="PROSITE" id="PS00478">
    <property type="entry name" value="LIM_DOMAIN_1"/>
    <property type="match status" value="2"/>
</dbReference>
<feature type="compositionally biased region" description="Polar residues" evidence="6">
    <location>
        <begin position="189"/>
        <end position="198"/>
    </location>
</feature>
<evidence type="ECO:0000256" key="6">
    <source>
        <dbReference type="SAM" id="MobiDB-lite"/>
    </source>
</evidence>
<feature type="compositionally biased region" description="Gly residues" evidence="6">
    <location>
        <begin position="13"/>
        <end position="26"/>
    </location>
</feature>
<dbReference type="PROSITE" id="PS50023">
    <property type="entry name" value="LIM_DOMAIN_2"/>
    <property type="match status" value="2"/>
</dbReference>
<keyword evidence="9" id="KW-1185">Reference proteome</keyword>
<dbReference type="OrthoDB" id="6352355at2759"/>
<dbReference type="SUPFAM" id="SSF57716">
    <property type="entry name" value="Glucocorticoid receptor-like (DNA-binding domain)"/>
    <property type="match status" value="4"/>
</dbReference>
<feature type="domain" description="LIM zinc-binding" evidence="7">
    <location>
        <begin position="111"/>
        <end position="177"/>
    </location>
</feature>
<evidence type="ECO:0000259" key="7">
    <source>
        <dbReference type="PROSITE" id="PS50023"/>
    </source>
</evidence>
<accession>A0A7M7K1Z4</accession>
<dbReference type="InterPro" id="IPR001781">
    <property type="entry name" value="Znf_LIM"/>
</dbReference>
<dbReference type="RefSeq" id="XP_022660192.1">
    <property type="nucleotide sequence ID" value="XM_022804457.1"/>
</dbReference>
<dbReference type="InParanoid" id="A0A7M7K1Z4"/>
<dbReference type="KEGG" id="vde:111249814"/>